<reference evidence="1" key="1">
    <citation type="journal article" date="2014" name="Int. J. Syst. Evol. Microbiol.">
        <title>Complete genome of a new Firmicutes species belonging to the dominant human colonic microbiota ('Ruminococcus bicirculans') reveals two chromosomes and a selective capacity to utilize plant glucans.</title>
        <authorList>
            <consortium name="NISC Comparative Sequencing Program"/>
            <person name="Wegmann U."/>
            <person name="Louis P."/>
            <person name="Goesmann A."/>
            <person name="Henrissat B."/>
            <person name="Duncan S.H."/>
            <person name="Flint H.J."/>
        </authorList>
    </citation>
    <scope>NUCLEOTIDE SEQUENCE</scope>
    <source>
        <strain evidence="1">KCTC 62575</strain>
    </source>
</reference>
<organism evidence="2 3">
    <name type="scientific">Acinetobacter sichuanensis</name>
    <dbReference type="NCBI Taxonomy" id="2136183"/>
    <lineage>
        <taxon>Bacteria</taxon>
        <taxon>Pseudomonadati</taxon>
        <taxon>Pseudomonadota</taxon>
        <taxon>Gammaproteobacteria</taxon>
        <taxon>Moraxellales</taxon>
        <taxon>Moraxellaceae</taxon>
        <taxon>Acinetobacter</taxon>
    </lineage>
</organism>
<proteinExistence type="predicted"/>
<evidence type="ECO:0000313" key="1">
    <source>
        <dbReference type="EMBL" id="MFC2997327.1"/>
    </source>
</evidence>
<sequence>MGCIYDASDNTKYIPRFNEIWSPEFILSKQDLSLSWKGDKQHSIEDLKLKIPLRYLNRALDRNNELEPFSNFLHPHYGHLGTFYQAGRIDDVWLELRPSTGEHVPYGDFQTGDYLVIINKEIQTDDRHFRATSWMKNPEDIIYRGKDVEGLESYVYMRCYDIEEIQQKAKEGNPTNKNLLKRFEKKHSGDFTPQDCLESFNTDFWVTPENTPLDQKFKIEYRDPMVGYEFKFLYKNRLVTFLPRWGGATKAIKEWTMYRQQIITLLNRSTVLP</sequence>
<reference evidence="4" key="3">
    <citation type="journal article" date="2019" name="Int. J. Syst. Evol. Microbiol.">
        <title>The Global Catalogue of Microorganisms (GCM) 10K type strain sequencing project: providing services to taxonomists for standard genome sequencing and annotation.</title>
        <authorList>
            <consortium name="The Broad Institute Genomics Platform"/>
            <consortium name="The Broad Institute Genome Sequencing Center for Infectious Disease"/>
            <person name="Wu L."/>
            <person name="Ma J."/>
        </authorList>
    </citation>
    <scope>NUCLEOTIDE SEQUENCE [LARGE SCALE GENOMIC DNA]</scope>
    <source>
        <strain evidence="4">KCTC 62575</strain>
    </source>
</reference>
<dbReference type="Proteomes" id="UP001595455">
    <property type="component" value="Unassembled WGS sequence"/>
</dbReference>
<evidence type="ECO:0000313" key="3">
    <source>
        <dbReference type="Proteomes" id="UP000240957"/>
    </source>
</evidence>
<dbReference type="AlphaFoldDB" id="A0A371YIN7"/>
<protein>
    <submittedName>
        <fullName evidence="2">Uncharacterized protein</fullName>
    </submittedName>
</protein>
<evidence type="ECO:0000313" key="2">
    <source>
        <dbReference type="EMBL" id="RFC81338.1"/>
    </source>
</evidence>
<keyword evidence="4" id="KW-1185">Reference proteome</keyword>
<reference evidence="2 3" key="2">
    <citation type="submission" date="2018-08" db="EMBL/GenBank/DDBJ databases">
        <title>The draft genome of Acinetobacter sichuanensis strain WCHAc060041.</title>
        <authorList>
            <person name="Qin J."/>
            <person name="Feng Y."/>
            <person name="Zong Z."/>
        </authorList>
    </citation>
    <scope>NUCLEOTIDE SEQUENCE [LARGE SCALE GENOMIC DNA]</scope>
    <source>
        <strain evidence="2 3">WCHAc060041</strain>
    </source>
</reference>
<name>A0A371YIN7_9GAMM</name>
<dbReference type="EMBL" id="JBHRSF010000114">
    <property type="protein sequence ID" value="MFC2997327.1"/>
    <property type="molecule type" value="Genomic_DNA"/>
</dbReference>
<dbReference type="EMBL" id="PYIX02000132">
    <property type="protein sequence ID" value="RFC81338.1"/>
    <property type="molecule type" value="Genomic_DNA"/>
</dbReference>
<dbReference type="RefSeq" id="WP_107010279.1">
    <property type="nucleotide sequence ID" value="NZ_JBHRSF010000114.1"/>
</dbReference>
<dbReference type="Proteomes" id="UP000240957">
    <property type="component" value="Unassembled WGS sequence"/>
</dbReference>
<comment type="caution">
    <text evidence="2">The sequence shown here is derived from an EMBL/GenBank/DDBJ whole genome shotgun (WGS) entry which is preliminary data.</text>
</comment>
<gene>
    <name evidence="1" type="ORF">ACFODO_19150</name>
    <name evidence="2" type="ORF">C9E89_022420</name>
</gene>
<evidence type="ECO:0000313" key="4">
    <source>
        <dbReference type="Proteomes" id="UP001595455"/>
    </source>
</evidence>
<dbReference type="OrthoDB" id="9850780at2"/>
<accession>A0A371YIN7</accession>
<reference evidence="1" key="4">
    <citation type="submission" date="2024-09" db="EMBL/GenBank/DDBJ databases">
        <authorList>
            <person name="Sun Q."/>
            <person name="Mori K."/>
        </authorList>
    </citation>
    <scope>NUCLEOTIDE SEQUENCE</scope>
    <source>
        <strain evidence="1">KCTC 62575</strain>
    </source>
</reference>